<proteinExistence type="inferred from homology"/>
<dbReference type="PROSITE" id="PS51975">
    <property type="entry name" value="RNASE_H_2"/>
    <property type="match status" value="1"/>
</dbReference>
<evidence type="ECO:0000256" key="11">
    <source>
        <dbReference type="PROSITE-ProRule" id="PRU01319"/>
    </source>
</evidence>
<comment type="caution">
    <text evidence="14">The sequence shown here is derived from an EMBL/GenBank/DDBJ whole genome shotgun (WGS) entry which is preliminary data.</text>
</comment>
<dbReference type="InterPro" id="IPR024567">
    <property type="entry name" value="RNase_HII/HIII_dom"/>
</dbReference>
<evidence type="ECO:0000256" key="10">
    <source>
        <dbReference type="ARBA" id="ARBA00023211"/>
    </source>
</evidence>
<dbReference type="InterPro" id="IPR022898">
    <property type="entry name" value="RNase_HII"/>
</dbReference>
<gene>
    <name evidence="14" type="ORF">COV91_04415</name>
</gene>
<sequence length="205" mass="22808">MAFAYIVGVDEVGRGPIAGPLCVGACVLVRAHGAKFFTSVRGLKDSKQLPAHKREEWVKVLRTLEESGCIRLSTAFVSEKQIDTYGMAFALSRAVRNALRLVHIPAHRSFVMLDGTLRAPAEYLFQESVIGGDEVDLLIASASIVAKVRRDAYMKRIGRLFPQYEFEVHKGYGTKKHYEALAKHGVCPAHRKSFLRNFQLSVSSE</sequence>
<evidence type="ECO:0000256" key="12">
    <source>
        <dbReference type="RuleBase" id="RU003515"/>
    </source>
</evidence>
<dbReference type="PANTHER" id="PTHR10954">
    <property type="entry name" value="RIBONUCLEASE H2 SUBUNIT A"/>
    <property type="match status" value="1"/>
</dbReference>
<evidence type="ECO:0000256" key="1">
    <source>
        <dbReference type="ARBA" id="ARBA00000077"/>
    </source>
</evidence>
<evidence type="ECO:0000313" key="14">
    <source>
        <dbReference type="EMBL" id="PIQ68383.1"/>
    </source>
</evidence>
<protein>
    <recommendedName>
        <fullName evidence="12">Ribonuclease</fullName>
        <ecNumber evidence="12">3.1.26.4</ecNumber>
    </recommendedName>
</protein>
<keyword evidence="8 11" id="KW-0255">Endonuclease</keyword>
<dbReference type="NCBIfam" id="NF000595">
    <property type="entry name" value="PRK00015.1-3"/>
    <property type="match status" value="1"/>
</dbReference>
<accession>A0A2H0KCS9</accession>
<feature type="binding site" evidence="11">
    <location>
        <position position="11"/>
    </location>
    <ligand>
        <name>a divalent metal cation</name>
        <dbReference type="ChEBI" id="CHEBI:60240"/>
    </ligand>
</feature>
<evidence type="ECO:0000256" key="9">
    <source>
        <dbReference type="ARBA" id="ARBA00022801"/>
    </source>
</evidence>
<evidence type="ECO:0000256" key="4">
    <source>
        <dbReference type="ARBA" id="ARBA00008378"/>
    </source>
</evidence>
<name>A0A2H0KCS9_9BACT</name>
<dbReference type="GO" id="GO:0006298">
    <property type="term" value="P:mismatch repair"/>
    <property type="evidence" value="ECO:0007669"/>
    <property type="project" value="TreeGrafter"/>
</dbReference>
<comment type="function">
    <text evidence="2 12">Endonuclease that specifically degrades the RNA of RNA-DNA hybrids.</text>
</comment>
<dbReference type="EC" id="3.1.26.4" evidence="12"/>
<evidence type="ECO:0000256" key="5">
    <source>
        <dbReference type="ARBA" id="ARBA00022490"/>
    </source>
</evidence>
<dbReference type="GO" id="GO:0046872">
    <property type="term" value="F:metal ion binding"/>
    <property type="evidence" value="ECO:0007669"/>
    <property type="project" value="UniProtKB-KW"/>
</dbReference>
<feature type="binding site" evidence="11">
    <location>
        <position position="10"/>
    </location>
    <ligand>
        <name>a divalent metal cation</name>
        <dbReference type="ChEBI" id="CHEBI:60240"/>
    </ligand>
</feature>
<dbReference type="GO" id="GO:0032299">
    <property type="term" value="C:ribonuclease H2 complex"/>
    <property type="evidence" value="ECO:0007669"/>
    <property type="project" value="TreeGrafter"/>
</dbReference>
<evidence type="ECO:0000256" key="3">
    <source>
        <dbReference type="ARBA" id="ARBA00004496"/>
    </source>
</evidence>
<dbReference type="InterPro" id="IPR001352">
    <property type="entry name" value="RNase_HII/HIII"/>
</dbReference>
<dbReference type="EMBL" id="PCVG01000057">
    <property type="protein sequence ID" value="PIQ68383.1"/>
    <property type="molecule type" value="Genomic_DNA"/>
</dbReference>
<reference evidence="14 15" key="1">
    <citation type="submission" date="2017-09" db="EMBL/GenBank/DDBJ databases">
        <title>Depth-based differentiation of microbial function through sediment-hosted aquifers and enrichment of novel symbionts in the deep terrestrial subsurface.</title>
        <authorList>
            <person name="Probst A.J."/>
            <person name="Ladd B."/>
            <person name="Jarett J.K."/>
            <person name="Geller-Mcgrath D.E."/>
            <person name="Sieber C.M."/>
            <person name="Emerson J.B."/>
            <person name="Anantharaman K."/>
            <person name="Thomas B.C."/>
            <person name="Malmstrom R."/>
            <person name="Stieglmeier M."/>
            <person name="Klingl A."/>
            <person name="Woyke T."/>
            <person name="Ryan C.M."/>
            <person name="Banfield J.F."/>
        </authorList>
    </citation>
    <scope>NUCLEOTIDE SEQUENCE [LARGE SCALE GENOMIC DNA]</scope>
    <source>
        <strain evidence="14">CG11_big_fil_rev_8_21_14_0_20_46_11</strain>
    </source>
</reference>
<evidence type="ECO:0000259" key="13">
    <source>
        <dbReference type="PROSITE" id="PS51975"/>
    </source>
</evidence>
<organism evidence="14 15">
    <name type="scientific">Candidatus Taylorbacteria bacterium CG11_big_fil_rev_8_21_14_0_20_46_11</name>
    <dbReference type="NCBI Taxonomy" id="1975025"/>
    <lineage>
        <taxon>Bacteria</taxon>
        <taxon>Candidatus Tayloriibacteriota</taxon>
    </lineage>
</organism>
<dbReference type="CDD" id="cd07182">
    <property type="entry name" value="RNase_HII_bacteria_HII_like"/>
    <property type="match status" value="1"/>
</dbReference>
<dbReference type="InterPro" id="IPR012337">
    <property type="entry name" value="RNaseH-like_sf"/>
</dbReference>
<dbReference type="SUPFAM" id="SSF53098">
    <property type="entry name" value="Ribonuclease H-like"/>
    <property type="match status" value="1"/>
</dbReference>
<dbReference type="GO" id="GO:0005737">
    <property type="term" value="C:cytoplasm"/>
    <property type="evidence" value="ECO:0007669"/>
    <property type="project" value="UniProtKB-SubCell"/>
</dbReference>
<dbReference type="GO" id="GO:0043137">
    <property type="term" value="P:DNA replication, removal of RNA primer"/>
    <property type="evidence" value="ECO:0007669"/>
    <property type="project" value="TreeGrafter"/>
</dbReference>
<evidence type="ECO:0000256" key="6">
    <source>
        <dbReference type="ARBA" id="ARBA00022722"/>
    </source>
</evidence>
<comment type="similarity">
    <text evidence="4">Belongs to the RNase HII family. RnhC subfamily.</text>
</comment>
<comment type="subcellular location">
    <subcellularLocation>
        <location evidence="3">Cytoplasm</location>
    </subcellularLocation>
</comment>
<comment type="catalytic activity">
    <reaction evidence="1 11 12">
        <text>Endonucleolytic cleavage to 5'-phosphomonoester.</text>
        <dbReference type="EC" id="3.1.26.4"/>
    </reaction>
</comment>
<keyword evidence="5" id="KW-0963">Cytoplasm</keyword>
<dbReference type="Pfam" id="PF01351">
    <property type="entry name" value="RNase_HII"/>
    <property type="match status" value="1"/>
</dbReference>
<keyword evidence="7 11" id="KW-0479">Metal-binding</keyword>
<dbReference type="Gene3D" id="3.30.420.10">
    <property type="entry name" value="Ribonuclease H-like superfamily/Ribonuclease H"/>
    <property type="match status" value="1"/>
</dbReference>
<evidence type="ECO:0000313" key="15">
    <source>
        <dbReference type="Proteomes" id="UP000229342"/>
    </source>
</evidence>
<dbReference type="PANTHER" id="PTHR10954:SF23">
    <property type="entry name" value="RIBONUCLEASE"/>
    <property type="match status" value="1"/>
</dbReference>
<dbReference type="AlphaFoldDB" id="A0A2H0KCS9"/>
<dbReference type="InterPro" id="IPR036397">
    <property type="entry name" value="RNaseH_sf"/>
</dbReference>
<feature type="domain" description="RNase H type-2" evidence="13">
    <location>
        <begin position="4"/>
        <end position="205"/>
    </location>
</feature>
<feature type="binding site" evidence="11">
    <location>
        <position position="114"/>
    </location>
    <ligand>
        <name>a divalent metal cation</name>
        <dbReference type="ChEBI" id="CHEBI:60240"/>
    </ligand>
</feature>
<evidence type="ECO:0000256" key="7">
    <source>
        <dbReference type="ARBA" id="ARBA00022723"/>
    </source>
</evidence>
<evidence type="ECO:0000256" key="2">
    <source>
        <dbReference type="ARBA" id="ARBA00004065"/>
    </source>
</evidence>
<dbReference type="GO" id="GO:0003723">
    <property type="term" value="F:RNA binding"/>
    <property type="evidence" value="ECO:0007669"/>
    <property type="project" value="UniProtKB-UniRule"/>
</dbReference>
<keyword evidence="6 11" id="KW-0540">Nuclease</keyword>
<comment type="cofactor">
    <cofactor evidence="11">
        <name>Mn(2+)</name>
        <dbReference type="ChEBI" id="CHEBI:29035"/>
    </cofactor>
    <cofactor evidence="11">
        <name>Mg(2+)</name>
        <dbReference type="ChEBI" id="CHEBI:18420"/>
    </cofactor>
    <text evidence="11">Manganese or magnesium. Binds 1 divalent metal ion per monomer in the absence of substrate. May bind a second metal ion after substrate binding.</text>
</comment>
<keyword evidence="10" id="KW-0464">Manganese</keyword>
<evidence type="ECO:0000256" key="8">
    <source>
        <dbReference type="ARBA" id="ARBA00022759"/>
    </source>
</evidence>
<dbReference type="Proteomes" id="UP000229342">
    <property type="component" value="Unassembled WGS sequence"/>
</dbReference>
<dbReference type="GO" id="GO:0004523">
    <property type="term" value="F:RNA-DNA hybrid ribonuclease activity"/>
    <property type="evidence" value="ECO:0007669"/>
    <property type="project" value="UniProtKB-UniRule"/>
</dbReference>
<keyword evidence="9 11" id="KW-0378">Hydrolase</keyword>